<dbReference type="InterPro" id="IPR037069">
    <property type="entry name" value="AcylCoA_DH/ox_N_sf"/>
</dbReference>
<evidence type="ECO:0000256" key="1">
    <source>
        <dbReference type="ARBA" id="ARBA00023002"/>
    </source>
</evidence>
<dbReference type="GO" id="GO:0004497">
    <property type="term" value="F:monooxygenase activity"/>
    <property type="evidence" value="ECO:0007669"/>
    <property type="project" value="UniProtKB-KW"/>
</dbReference>
<dbReference type="InterPro" id="IPR009100">
    <property type="entry name" value="AcylCoA_DH/oxidase_NM_dom_sf"/>
</dbReference>
<protein>
    <submittedName>
        <fullName evidence="3">Flavin-dependent monooxygenase</fullName>
    </submittedName>
</protein>
<dbReference type="InterPro" id="IPR036250">
    <property type="entry name" value="AcylCo_DH-like_C"/>
</dbReference>
<proteinExistence type="predicted"/>
<organism evidence="3 4">
    <name type="scientific">Neobacillus rhizophilus</name>
    <dbReference type="NCBI Taxonomy" id="2833579"/>
    <lineage>
        <taxon>Bacteria</taxon>
        <taxon>Bacillati</taxon>
        <taxon>Bacillota</taxon>
        <taxon>Bacilli</taxon>
        <taxon>Bacillales</taxon>
        <taxon>Bacillaceae</taxon>
        <taxon>Neobacillus</taxon>
    </lineage>
</organism>
<dbReference type="Gene3D" id="1.20.140.10">
    <property type="entry name" value="Butyryl-CoA Dehydrogenase, subunit A, domain 3"/>
    <property type="match status" value="1"/>
</dbReference>
<evidence type="ECO:0000259" key="2">
    <source>
        <dbReference type="Pfam" id="PF08028"/>
    </source>
</evidence>
<dbReference type="Proteomes" id="UP000679749">
    <property type="component" value="Unassembled WGS sequence"/>
</dbReference>
<dbReference type="GO" id="GO:0003995">
    <property type="term" value="F:acyl-CoA dehydrogenase activity"/>
    <property type="evidence" value="ECO:0007669"/>
    <property type="project" value="TreeGrafter"/>
</dbReference>
<dbReference type="InterPro" id="IPR013107">
    <property type="entry name" value="Acyl-CoA_DH_C"/>
</dbReference>
<keyword evidence="3" id="KW-0503">Monooxygenase</keyword>
<dbReference type="SUPFAM" id="SSF47203">
    <property type="entry name" value="Acyl-CoA dehydrogenase C-terminal domain-like"/>
    <property type="match status" value="1"/>
</dbReference>
<accession>A0A942YWN5</accession>
<dbReference type="PIRSF" id="PIRSF016578">
    <property type="entry name" value="HsaA"/>
    <property type="match status" value="1"/>
</dbReference>
<dbReference type="EMBL" id="JAGYPF010000003">
    <property type="protein sequence ID" value="MBS4214230.1"/>
    <property type="molecule type" value="Genomic_DNA"/>
</dbReference>
<dbReference type="InterPro" id="IPR050741">
    <property type="entry name" value="Acyl-CoA_dehydrogenase"/>
</dbReference>
<dbReference type="InterPro" id="IPR046373">
    <property type="entry name" value="Acyl-CoA_Oxase/DH_mid-dom_sf"/>
</dbReference>
<keyword evidence="4" id="KW-1185">Reference proteome</keyword>
<dbReference type="Pfam" id="PF08028">
    <property type="entry name" value="Acyl-CoA_dh_2"/>
    <property type="match status" value="1"/>
</dbReference>
<dbReference type="SUPFAM" id="SSF56645">
    <property type="entry name" value="Acyl-CoA dehydrogenase NM domain-like"/>
    <property type="match status" value="1"/>
</dbReference>
<evidence type="ECO:0000313" key="4">
    <source>
        <dbReference type="Proteomes" id="UP000679749"/>
    </source>
</evidence>
<dbReference type="Gene3D" id="1.10.540.10">
    <property type="entry name" value="Acyl-CoA dehydrogenase/oxidase, N-terminal domain"/>
    <property type="match status" value="1"/>
</dbReference>
<dbReference type="GO" id="GO:0050660">
    <property type="term" value="F:flavin adenine dinucleotide binding"/>
    <property type="evidence" value="ECO:0007669"/>
    <property type="project" value="InterPro"/>
</dbReference>
<evidence type="ECO:0000313" key="3">
    <source>
        <dbReference type="EMBL" id="MBS4214230.1"/>
    </source>
</evidence>
<dbReference type="PANTHER" id="PTHR48083:SF5">
    <property type="entry name" value="NRGC PROTEIN"/>
    <property type="match status" value="1"/>
</dbReference>
<comment type="caution">
    <text evidence="3">The sequence shown here is derived from an EMBL/GenBank/DDBJ whole genome shotgun (WGS) entry which is preliminary data.</text>
</comment>
<dbReference type="PANTHER" id="PTHR48083">
    <property type="entry name" value="MEDIUM-CHAIN SPECIFIC ACYL-COA DEHYDROGENASE, MITOCHONDRIAL-RELATED"/>
    <property type="match status" value="1"/>
</dbReference>
<dbReference type="GO" id="GO:0033539">
    <property type="term" value="P:fatty acid beta-oxidation using acyl-CoA dehydrogenase"/>
    <property type="evidence" value="ECO:0007669"/>
    <property type="project" value="TreeGrafter"/>
</dbReference>
<gene>
    <name evidence="3" type="ORF">KHA99_17405</name>
</gene>
<dbReference type="Gene3D" id="2.40.110.10">
    <property type="entry name" value="Butyryl-CoA Dehydrogenase, subunit A, domain 2"/>
    <property type="match status" value="1"/>
</dbReference>
<name>A0A942YWN5_9BACI</name>
<feature type="domain" description="Acyl-CoA dehydrogenase C-terminal" evidence="2">
    <location>
        <begin position="227"/>
        <end position="349"/>
    </location>
</feature>
<reference evidence="3" key="1">
    <citation type="submission" date="2021-05" db="EMBL/GenBank/DDBJ databases">
        <title>Novel Bacillus species.</title>
        <authorList>
            <person name="Liu G."/>
        </authorList>
    </citation>
    <scope>NUCLEOTIDE SEQUENCE</scope>
    <source>
        <strain evidence="3">FJAT-49825</strain>
    </source>
</reference>
<keyword evidence="1" id="KW-0560">Oxidoreductase</keyword>
<dbReference type="AlphaFoldDB" id="A0A942YWN5"/>
<sequence>MESAKKIGMLAELEKITADKENSISENVIRLIKKEGINKLIIPKEYGGEQIDFTTFTDMVKTVGFYNLSAAWLTYFYSLHNCWVAYLPKHRRDEIYQDSGLLADILAPIGSAKRVDGGFILNGTYNYVSGIKHSKWCAVGAVVKDQEMTEQIVLVIDTSDVKIVENWESLGLRGSGSHTLVIEDLFIPEDLTFKIQDIQKKSQPLEGPFDNDYLYYNVHFLPAFYIGFPAMAIGGAERAIDEFKKGTEKRVRISGESEKASPRSQRVIAEMMMKLQAAKGLMRTYIEMLEEDTGYKYDPSEYKAIRASIIQSCIDIAQKALLTLGASALIKGHPLEMIVRDLLAIGTHVTSLYEDAVDALGKKLFGYNSGVRG</sequence>
<dbReference type="GO" id="GO:0005737">
    <property type="term" value="C:cytoplasm"/>
    <property type="evidence" value="ECO:0007669"/>
    <property type="project" value="TreeGrafter"/>
</dbReference>